<dbReference type="SUPFAM" id="SSF50022">
    <property type="entry name" value="ISP domain"/>
    <property type="match status" value="1"/>
</dbReference>
<evidence type="ECO:0000256" key="5">
    <source>
        <dbReference type="ARBA" id="ARBA00023157"/>
    </source>
</evidence>
<organism evidence="7 8">
    <name type="scientific">Nocardia ignorata</name>
    <dbReference type="NCBI Taxonomy" id="145285"/>
    <lineage>
        <taxon>Bacteria</taxon>
        <taxon>Bacillati</taxon>
        <taxon>Actinomycetota</taxon>
        <taxon>Actinomycetes</taxon>
        <taxon>Mycobacteriales</taxon>
        <taxon>Nocardiaceae</taxon>
        <taxon>Nocardia</taxon>
    </lineage>
</organism>
<dbReference type="AlphaFoldDB" id="A0A4R6PR49"/>
<dbReference type="PANTHER" id="PTHR13847">
    <property type="entry name" value="SARCOSINE DEHYDROGENASE-RELATED"/>
    <property type="match status" value="1"/>
</dbReference>
<keyword evidence="5" id="KW-1015">Disulfide bond</keyword>
<feature type="domain" description="Rieske" evidence="6">
    <location>
        <begin position="408"/>
        <end position="491"/>
    </location>
</feature>
<dbReference type="InterPro" id="IPR036188">
    <property type="entry name" value="FAD/NAD-bd_sf"/>
</dbReference>
<keyword evidence="1" id="KW-0001">2Fe-2S</keyword>
<name>A0A4R6PR49_NOCIG</name>
<dbReference type="GO" id="GO:0046872">
    <property type="term" value="F:metal ion binding"/>
    <property type="evidence" value="ECO:0007669"/>
    <property type="project" value="UniProtKB-KW"/>
</dbReference>
<dbReference type="Gene3D" id="2.102.10.10">
    <property type="entry name" value="Rieske [2Fe-2S] iron-sulphur domain"/>
    <property type="match status" value="1"/>
</dbReference>
<dbReference type="InterPro" id="IPR005805">
    <property type="entry name" value="Rieske_Fe-S_prot_C"/>
</dbReference>
<dbReference type="Pfam" id="PF00355">
    <property type="entry name" value="Rieske"/>
    <property type="match status" value="1"/>
</dbReference>
<dbReference type="InterPro" id="IPR006076">
    <property type="entry name" value="FAD-dep_OxRdtase"/>
</dbReference>
<evidence type="ECO:0000259" key="6">
    <source>
        <dbReference type="PROSITE" id="PS51296"/>
    </source>
</evidence>
<evidence type="ECO:0000313" key="7">
    <source>
        <dbReference type="EMBL" id="TDP41271.1"/>
    </source>
</evidence>
<reference evidence="7 8" key="1">
    <citation type="submission" date="2019-03" db="EMBL/GenBank/DDBJ databases">
        <title>Genomic Encyclopedia of Type Strains, Phase IV (KMG-IV): sequencing the most valuable type-strain genomes for metagenomic binning, comparative biology and taxonomic classification.</title>
        <authorList>
            <person name="Goeker M."/>
        </authorList>
    </citation>
    <scope>NUCLEOTIDE SEQUENCE [LARGE SCALE GENOMIC DNA]</scope>
    <source>
        <strain evidence="7 8">DSM 44496</strain>
    </source>
</reference>
<dbReference type="GO" id="GO:0051537">
    <property type="term" value="F:2 iron, 2 sulfur cluster binding"/>
    <property type="evidence" value="ECO:0007669"/>
    <property type="project" value="UniProtKB-KW"/>
</dbReference>
<dbReference type="GO" id="GO:0016020">
    <property type="term" value="C:membrane"/>
    <property type="evidence" value="ECO:0007669"/>
    <property type="project" value="InterPro"/>
</dbReference>
<dbReference type="GO" id="GO:0016705">
    <property type="term" value="F:oxidoreductase activity, acting on paired donors, with incorporation or reduction of molecular oxygen"/>
    <property type="evidence" value="ECO:0007669"/>
    <property type="project" value="UniProtKB-ARBA"/>
</dbReference>
<evidence type="ECO:0000256" key="2">
    <source>
        <dbReference type="ARBA" id="ARBA00022723"/>
    </source>
</evidence>
<dbReference type="RefSeq" id="WP_067493696.1">
    <property type="nucleotide sequence ID" value="NZ_SNXK01000001.1"/>
</dbReference>
<proteinExistence type="predicted"/>
<dbReference type="PRINTS" id="PR00162">
    <property type="entry name" value="RIESKE"/>
</dbReference>
<dbReference type="Gene3D" id="3.50.50.60">
    <property type="entry name" value="FAD/NAD(P)-binding domain"/>
    <property type="match status" value="1"/>
</dbReference>
<dbReference type="InterPro" id="IPR017941">
    <property type="entry name" value="Rieske_2Fe-2S"/>
</dbReference>
<evidence type="ECO:0000256" key="1">
    <source>
        <dbReference type="ARBA" id="ARBA00022714"/>
    </source>
</evidence>
<gene>
    <name evidence="7" type="ORF">DFR75_101370</name>
</gene>
<dbReference type="GO" id="GO:0005737">
    <property type="term" value="C:cytoplasm"/>
    <property type="evidence" value="ECO:0007669"/>
    <property type="project" value="TreeGrafter"/>
</dbReference>
<keyword evidence="2" id="KW-0479">Metal-binding</keyword>
<keyword evidence="4" id="KW-0411">Iron-sulfur</keyword>
<dbReference type="InterPro" id="IPR038010">
    <property type="entry name" value="YhfW_C"/>
</dbReference>
<evidence type="ECO:0000313" key="8">
    <source>
        <dbReference type="Proteomes" id="UP000295087"/>
    </source>
</evidence>
<evidence type="ECO:0000256" key="4">
    <source>
        <dbReference type="ARBA" id="ARBA00023014"/>
    </source>
</evidence>
<dbReference type="InterPro" id="IPR036922">
    <property type="entry name" value="Rieske_2Fe-2S_sf"/>
</dbReference>
<keyword evidence="3" id="KW-0408">Iron</keyword>
<comment type="caution">
    <text evidence="7">The sequence shown here is derived from an EMBL/GenBank/DDBJ whole genome shotgun (WGS) entry which is preliminary data.</text>
</comment>
<protein>
    <submittedName>
        <fullName evidence="7">Glycine/D-amino acid oxidase-like deaminating enzyme</fullName>
    </submittedName>
</protein>
<dbReference type="Proteomes" id="UP000295087">
    <property type="component" value="Unassembled WGS sequence"/>
</dbReference>
<evidence type="ECO:0000256" key="3">
    <source>
        <dbReference type="ARBA" id="ARBA00023004"/>
    </source>
</evidence>
<dbReference type="EMBL" id="SNXK01000001">
    <property type="protein sequence ID" value="TDP41271.1"/>
    <property type="molecule type" value="Genomic_DNA"/>
</dbReference>
<sequence length="491" mass="52595">MTSLWLNNAEVPARLRLTPGSHFDTVVLGAGIVGLTTALLLAERGREVAVIEAKRVGAGTTAASTAKVSLLQGTRAQTIARRHGIATLSRYVAANLDGFDWLLDFCAGRDLAVERVAAYTYAQNESEMSAVRAEFEATRSAGLPTDLVDDVDVPFPLHGAVRLREQAQLNPMAFLAALAAEVETQGGSIFESTRAQRLRHHDGRVVIGTEHGEVDANNVVVATGTPIFDRGGYFARVTAQRSYLAAFKVPGPVPEEMYISAGQPIRSLRRYPADDVLLVGGSGHEVGREDSAETHVQDLLDWTGRWFPGAELLHRWSAQDYHPVGELPYVGPLVPGREEVLVATGFAKWGFTNGAAAALALAGRITGDAPKWADTLSAWRLGEVASLPAGARVNATVARYLSTGWLHLLGADEHSIPPEGCGRVERHGLHPTAVSTVDGVTTEISAICPHLGGILHWNDAERTWDCPLHGSRFEPDGAVIEGPATHPLSPR</sequence>
<dbReference type="PROSITE" id="PS51296">
    <property type="entry name" value="RIESKE"/>
    <property type="match status" value="1"/>
</dbReference>
<dbReference type="GO" id="GO:0004497">
    <property type="term" value="F:monooxygenase activity"/>
    <property type="evidence" value="ECO:0007669"/>
    <property type="project" value="UniProtKB-ARBA"/>
</dbReference>
<dbReference type="SUPFAM" id="SSF51905">
    <property type="entry name" value="FAD/NAD(P)-binding domain"/>
    <property type="match status" value="1"/>
</dbReference>
<dbReference type="CDD" id="cd03477">
    <property type="entry name" value="Rieske_YhfW_C"/>
    <property type="match status" value="1"/>
</dbReference>
<keyword evidence="8" id="KW-1185">Reference proteome</keyword>
<dbReference type="PANTHER" id="PTHR13847:SF274">
    <property type="entry name" value="RIESKE 2FE-2S IRON-SULFUR PROTEIN YHFW-RELATED"/>
    <property type="match status" value="1"/>
</dbReference>
<dbReference type="Pfam" id="PF01266">
    <property type="entry name" value="DAO"/>
    <property type="match status" value="1"/>
</dbReference>
<dbReference type="Gene3D" id="3.30.9.10">
    <property type="entry name" value="D-Amino Acid Oxidase, subunit A, domain 2"/>
    <property type="match status" value="1"/>
</dbReference>
<accession>A0A4R6PR49</accession>